<dbReference type="STRING" id="644548.SCNU_10906"/>
<dbReference type="AlphaFoldDB" id="F1YJV1"/>
<comment type="caution">
    <text evidence="3">The sequence shown here is derived from an EMBL/GenBank/DDBJ whole genome shotgun (WGS) entry which is preliminary data.</text>
</comment>
<dbReference type="RefSeq" id="WP_009679403.1">
    <property type="nucleotide sequence ID" value="NZ_AEUD01000008.1"/>
</dbReference>
<keyword evidence="2" id="KW-1133">Transmembrane helix</keyword>
<gene>
    <name evidence="3" type="ORF">SCNU_10906</name>
</gene>
<sequence length="151" mass="16606">MGIAVAIGVFLFIIAFTVLYTLLMRPVERIADRILDKLFAALMYPFVALWKSFRGEPDRVEPTRPPVPGQSIRQGPYPAPQYPRQDPPQYVQGGRPMPNPSRQAGPRPPHVRTAGPPPPASRPPHAVVPAPYPAPQAPVRHPSQPPYGSAR</sequence>
<dbReference type="EMBL" id="AEUD01000008">
    <property type="protein sequence ID" value="EGD55033.1"/>
    <property type="molecule type" value="Genomic_DNA"/>
</dbReference>
<dbReference type="Proteomes" id="UP000035065">
    <property type="component" value="Unassembled WGS sequence"/>
</dbReference>
<protein>
    <submittedName>
        <fullName evidence="3">Uncharacterized protein</fullName>
    </submittedName>
</protein>
<evidence type="ECO:0000313" key="4">
    <source>
        <dbReference type="Proteomes" id="UP000035065"/>
    </source>
</evidence>
<evidence type="ECO:0000256" key="1">
    <source>
        <dbReference type="SAM" id="MobiDB-lite"/>
    </source>
</evidence>
<organism evidence="3 4">
    <name type="scientific">Gordonia neofelifaecis NRRL B-59395</name>
    <dbReference type="NCBI Taxonomy" id="644548"/>
    <lineage>
        <taxon>Bacteria</taxon>
        <taxon>Bacillati</taxon>
        <taxon>Actinomycetota</taxon>
        <taxon>Actinomycetes</taxon>
        <taxon>Mycobacteriales</taxon>
        <taxon>Gordoniaceae</taxon>
        <taxon>Gordonia</taxon>
    </lineage>
</organism>
<reference evidence="3 4" key="1">
    <citation type="journal article" date="2011" name="J. Bacteriol.">
        <title>Draft Genome Sequence of Gordonia neofelifaecis NRRL B-59395, a Cholesterol-Degrading Actinomycete.</title>
        <authorList>
            <person name="Ge F."/>
            <person name="Li W."/>
            <person name="Chen G."/>
            <person name="Liu Y."/>
            <person name="Zhang G."/>
            <person name="Yong B."/>
            <person name="Wang Q."/>
            <person name="Wang N."/>
            <person name="Huang Z."/>
            <person name="Li W."/>
            <person name="Wang J."/>
            <person name="Wu C."/>
            <person name="Xie Q."/>
            <person name="Liu G."/>
        </authorList>
    </citation>
    <scope>NUCLEOTIDE SEQUENCE [LARGE SCALE GENOMIC DNA]</scope>
    <source>
        <strain evidence="3 4">NRRL B-59395</strain>
    </source>
</reference>
<evidence type="ECO:0000256" key="2">
    <source>
        <dbReference type="SAM" id="Phobius"/>
    </source>
</evidence>
<evidence type="ECO:0000313" key="3">
    <source>
        <dbReference type="EMBL" id="EGD55033.1"/>
    </source>
</evidence>
<feature type="transmembrane region" description="Helical" evidence="2">
    <location>
        <begin position="6"/>
        <end position="23"/>
    </location>
</feature>
<keyword evidence="2" id="KW-0812">Transmembrane</keyword>
<feature type="region of interest" description="Disordered" evidence="1">
    <location>
        <begin position="55"/>
        <end position="151"/>
    </location>
</feature>
<name>F1YJV1_9ACTN</name>
<accession>F1YJV1</accession>
<proteinExistence type="predicted"/>
<keyword evidence="2" id="KW-0472">Membrane</keyword>
<keyword evidence="4" id="KW-1185">Reference proteome</keyword>